<dbReference type="InterPro" id="IPR036236">
    <property type="entry name" value="Znf_C2H2_sf"/>
</dbReference>
<reference evidence="3 4" key="1">
    <citation type="submission" date="2024-04" db="EMBL/GenBank/DDBJ databases">
        <title>Symmetric and asymmetric DNA N6-adenine methylation regulates different biological responses in Mucorales.</title>
        <authorList>
            <consortium name="Lawrence Berkeley National Laboratory"/>
            <person name="Lax C."/>
            <person name="Mondo S.J."/>
            <person name="Osorio-Concepcion M."/>
            <person name="Muszewska A."/>
            <person name="Corrochano-Luque M."/>
            <person name="Gutierrez G."/>
            <person name="Riley R."/>
            <person name="Lipzen A."/>
            <person name="Guo J."/>
            <person name="Hundley H."/>
            <person name="Amirebrahimi M."/>
            <person name="Ng V."/>
            <person name="Lorenzo-Gutierrez D."/>
            <person name="Binder U."/>
            <person name="Yang J."/>
            <person name="Song Y."/>
            <person name="Canovas D."/>
            <person name="Navarro E."/>
            <person name="Freitag M."/>
            <person name="Gabaldon T."/>
            <person name="Grigoriev I.V."/>
            <person name="Corrochano L.M."/>
            <person name="Nicolas F.E."/>
            <person name="Garre V."/>
        </authorList>
    </citation>
    <scope>NUCLEOTIDE SEQUENCE [LARGE SCALE GENOMIC DNA]</scope>
    <source>
        <strain evidence="3 4">L51</strain>
    </source>
</reference>
<keyword evidence="1" id="KW-0863">Zinc-finger</keyword>
<comment type="caution">
    <text evidence="3">The sequence shown here is derived from an EMBL/GenBank/DDBJ whole genome shotgun (WGS) entry which is preliminary data.</text>
</comment>
<keyword evidence="1" id="KW-0479">Metal-binding</keyword>
<gene>
    <name evidence="3" type="ORF">J3Q64DRAFT_1610712</name>
</gene>
<dbReference type="PROSITE" id="PS50157">
    <property type="entry name" value="ZINC_FINGER_C2H2_2"/>
    <property type="match status" value="1"/>
</dbReference>
<evidence type="ECO:0000313" key="3">
    <source>
        <dbReference type="EMBL" id="KAL0075929.1"/>
    </source>
</evidence>
<name>A0ABR3AL12_PHYBL</name>
<dbReference type="Proteomes" id="UP001448207">
    <property type="component" value="Unassembled WGS sequence"/>
</dbReference>
<organism evidence="3 4">
    <name type="scientific">Phycomyces blakesleeanus</name>
    <dbReference type="NCBI Taxonomy" id="4837"/>
    <lineage>
        <taxon>Eukaryota</taxon>
        <taxon>Fungi</taxon>
        <taxon>Fungi incertae sedis</taxon>
        <taxon>Mucoromycota</taxon>
        <taxon>Mucoromycotina</taxon>
        <taxon>Mucoromycetes</taxon>
        <taxon>Mucorales</taxon>
        <taxon>Phycomycetaceae</taxon>
        <taxon>Phycomyces</taxon>
    </lineage>
</organism>
<accession>A0ABR3AL12</accession>
<dbReference type="EMBL" id="JBCLYO010000033">
    <property type="protein sequence ID" value="KAL0075929.1"/>
    <property type="molecule type" value="Genomic_DNA"/>
</dbReference>
<dbReference type="Pfam" id="PF13894">
    <property type="entry name" value="zf-C2H2_4"/>
    <property type="match status" value="1"/>
</dbReference>
<evidence type="ECO:0000256" key="1">
    <source>
        <dbReference type="PROSITE-ProRule" id="PRU00042"/>
    </source>
</evidence>
<dbReference type="SUPFAM" id="SSF57667">
    <property type="entry name" value="beta-beta-alpha zinc fingers"/>
    <property type="match status" value="1"/>
</dbReference>
<proteinExistence type="predicted"/>
<evidence type="ECO:0000259" key="2">
    <source>
        <dbReference type="PROSITE" id="PS50157"/>
    </source>
</evidence>
<feature type="non-terminal residue" evidence="3">
    <location>
        <position position="1"/>
    </location>
</feature>
<dbReference type="InterPro" id="IPR013087">
    <property type="entry name" value="Znf_C2H2_type"/>
</dbReference>
<evidence type="ECO:0000313" key="4">
    <source>
        <dbReference type="Proteomes" id="UP001448207"/>
    </source>
</evidence>
<keyword evidence="4" id="KW-1185">Reference proteome</keyword>
<protein>
    <recommendedName>
        <fullName evidence="2">C2H2-type domain-containing protein</fullName>
    </recommendedName>
</protein>
<sequence>CPYCTHTSNRTNNMKEHIMTHDPNRQKRFICPCCSKAFARKHDLKRHVKS</sequence>
<dbReference type="Gene3D" id="3.30.160.60">
    <property type="entry name" value="Classic Zinc Finger"/>
    <property type="match status" value="1"/>
</dbReference>
<keyword evidence="1" id="KW-0862">Zinc</keyword>
<feature type="non-terminal residue" evidence="3">
    <location>
        <position position="50"/>
    </location>
</feature>
<feature type="domain" description="C2H2-type" evidence="2">
    <location>
        <begin position="29"/>
        <end position="50"/>
    </location>
</feature>